<dbReference type="InterPro" id="IPR017896">
    <property type="entry name" value="4Fe4S_Fe-S-bd"/>
</dbReference>
<dbReference type="SUPFAM" id="SSF55103">
    <property type="entry name" value="FAD-linked oxidases, C-terminal domain"/>
    <property type="match status" value="1"/>
</dbReference>
<evidence type="ECO:0000256" key="6">
    <source>
        <dbReference type="ARBA" id="ARBA00023004"/>
    </source>
</evidence>
<dbReference type="PROSITE" id="PS00198">
    <property type="entry name" value="4FE4S_FER_1"/>
    <property type="match status" value="1"/>
</dbReference>
<dbReference type="Pfam" id="PF01565">
    <property type="entry name" value="FAD_binding_4"/>
    <property type="match status" value="1"/>
</dbReference>
<dbReference type="Gene3D" id="3.30.43.10">
    <property type="entry name" value="Uridine Diphospho-n-acetylenolpyruvylglucosamine Reductase, domain 2"/>
    <property type="match status" value="1"/>
</dbReference>
<evidence type="ECO:0000313" key="12">
    <source>
        <dbReference type="Proteomes" id="UP001486207"/>
    </source>
</evidence>
<dbReference type="PROSITE" id="PS51387">
    <property type="entry name" value="FAD_PCMH"/>
    <property type="match status" value="1"/>
</dbReference>
<dbReference type="Pfam" id="PF13183">
    <property type="entry name" value="Fer4_8"/>
    <property type="match status" value="1"/>
</dbReference>
<name>A0ABV1Y7V7_9ACTN</name>
<feature type="domain" description="4Fe-4S ferredoxin-type" evidence="9">
    <location>
        <begin position="611"/>
        <end position="641"/>
    </location>
</feature>
<evidence type="ECO:0000256" key="5">
    <source>
        <dbReference type="ARBA" id="ARBA00023002"/>
    </source>
</evidence>
<dbReference type="InterPro" id="IPR016166">
    <property type="entry name" value="FAD-bd_PCMH"/>
</dbReference>
<accession>A0ABV1Y7V7</accession>
<evidence type="ECO:0000256" key="7">
    <source>
        <dbReference type="ARBA" id="ARBA00023014"/>
    </source>
</evidence>
<evidence type="ECO:0000256" key="3">
    <source>
        <dbReference type="ARBA" id="ARBA00022723"/>
    </source>
</evidence>
<feature type="domain" description="FAD-binding PCMH-type" evidence="10">
    <location>
        <begin position="61"/>
        <end position="277"/>
    </location>
</feature>
<dbReference type="Gene3D" id="3.30.70.2740">
    <property type="match status" value="1"/>
</dbReference>
<keyword evidence="12" id="KW-1185">Reference proteome</keyword>
<keyword evidence="4" id="KW-0274">FAD</keyword>
<evidence type="ECO:0000259" key="10">
    <source>
        <dbReference type="PROSITE" id="PS51387"/>
    </source>
</evidence>
<keyword evidence="7" id="KW-0411">Iron-sulfur</keyword>
<dbReference type="InterPro" id="IPR016169">
    <property type="entry name" value="FAD-bd_PCMH_sub2"/>
</dbReference>
<dbReference type="PROSITE" id="PS51379">
    <property type="entry name" value="4FE4S_FER_2"/>
    <property type="match status" value="1"/>
</dbReference>
<gene>
    <name evidence="11" type="ORF">ABT384_45980</name>
</gene>
<evidence type="ECO:0000259" key="9">
    <source>
        <dbReference type="PROSITE" id="PS51379"/>
    </source>
</evidence>
<evidence type="ECO:0000256" key="1">
    <source>
        <dbReference type="ARBA" id="ARBA00001974"/>
    </source>
</evidence>
<dbReference type="InterPro" id="IPR016167">
    <property type="entry name" value="FAD-bd_PCMH_sub1"/>
</dbReference>
<reference evidence="11 12" key="1">
    <citation type="submission" date="2024-06" db="EMBL/GenBank/DDBJ databases">
        <title>The Natural Products Discovery Center: Release of the First 8490 Sequenced Strains for Exploring Actinobacteria Biosynthetic Diversity.</title>
        <authorList>
            <person name="Kalkreuter E."/>
            <person name="Kautsar S.A."/>
            <person name="Yang D."/>
            <person name="Bader C.D."/>
            <person name="Teijaro C.N."/>
            <person name="Fluegel L."/>
            <person name="Davis C.M."/>
            <person name="Simpson J.R."/>
            <person name="Lauterbach L."/>
            <person name="Steele A.D."/>
            <person name="Gui C."/>
            <person name="Meng S."/>
            <person name="Li G."/>
            <person name="Viehrig K."/>
            <person name="Ye F."/>
            <person name="Su P."/>
            <person name="Kiefer A.F."/>
            <person name="Nichols A."/>
            <person name="Cepeda A.J."/>
            <person name="Yan W."/>
            <person name="Fan B."/>
            <person name="Jiang Y."/>
            <person name="Adhikari A."/>
            <person name="Zheng C.-J."/>
            <person name="Schuster L."/>
            <person name="Cowan T.M."/>
            <person name="Smanski M.J."/>
            <person name="Chevrette M.G."/>
            <person name="De Carvalho L.P.S."/>
            <person name="Shen B."/>
        </authorList>
    </citation>
    <scope>NUCLEOTIDE SEQUENCE [LARGE SCALE GENOMIC DNA]</scope>
    <source>
        <strain evidence="11 12">NPDC000155</strain>
    </source>
</reference>
<dbReference type="InterPro" id="IPR004113">
    <property type="entry name" value="FAD-bd_oxidored_4_C"/>
</dbReference>
<keyword evidence="2" id="KW-0285">Flavoprotein</keyword>
<dbReference type="Gene3D" id="3.30.465.10">
    <property type="match status" value="1"/>
</dbReference>
<evidence type="ECO:0000256" key="2">
    <source>
        <dbReference type="ARBA" id="ARBA00022630"/>
    </source>
</evidence>
<keyword evidence="3" id="KW-0479">Metal-binding</keyword>
<comment type="cofactor">
    <cofactor evidence="1">
        <name>FAD</name>
        <dbReference type="ChEBI" id="CHEBI:57692"/>
    </cofactor>
</comment>
<dbReference type="SUPFAM" id="SSF46548">
    <property type="entry name" value="alpha-helical ferredoxin"/>
    <property type="match status" value="1"/>
</dbReference>
<dbReference type="PANTHER" id="PTHR11748">
    <property type="entry name" value="D-LACTATE DEHYDROGENASE"/>
    <property type="match status" value="1"/>
</dbReference>
<dbReference type="PANTHER" id="PTHR11748:SF119">
    <property type="entry name" value="D-2-HYDROXYGLUTARATE DEHYDROGENASE"/>
    <property type="match status" value="1"/>
</dbReference>
<comment type="caution">
    <text evidence="11">The sequence shown here is derived from an EMBL/GenBank/DDBJ whole genome shotgun (WGS) entry which is preliminary data.</text>
</comment>
<evidence type="ECO:0000256" key="4">
    <source>
        <dbReference type="ARBA" id="ARBA00022827"/>
    </source>
</evidence>
<feature type="region of interest" description="Disordered" evidence="8">
    <location>
        <begin position="1"/>
        <end position="26"/>
    </location>
</feature>
<dbReference type="InterPro" id="IPR017900">
    <property type="entry name" value="4Fe4S_Fe_S_CS"/>
</dbReference>
<sequence length="971" mass="102904">MTAGRPDGPQEQHEMDMDATMADDPKAPTESFLDALRERLGDLVDGSSTTRALYSTDASNYRIIPEVVLTPRSTDDVITAVGVARAHGVPVTVRGGGTSCAGNAVGPGLVIDFSRFMNRVLSIDPDASTAVVEPGTVLSTLQTAALPHGLRFGPDPSTATRCTIGGMIGNNACGPHGLSYGRTADNVVSMTWLTGGGDVITAGSGRDALTAVPGLDSFVSENLAVLRTEFGRFGRQISGYSLEHLLPENGHNLAAALTGTEGSCGILLEATVRLVPRAAAPALAVLGYRDMPTAADDVPNLLPFHPLALEGLDAQLVDVVRRAHGDASVPALPAGGGWLIAEVGGADSEEAVETARKLVAASSSADAVVLPAGPEATRLWQIRADGAGLAGRTADGRQAWPGWEDSAVPPERLGDYLRGLEALMAEESVSGLAYGHFGDGCVHVRIDFPLDAGGTLMRRFLERAAALAAEHGGSLSGEHGDGRARSELLPAMYSPEALRAMETFKALLDPEDVMNPGVVVRPAPLDADLRRPQAHRLRAGDGFAFAHDGGDITDAVHRCVGVGKCRADLREQGGFMCPSYTATRDEKDSTRGRARMLQEMLNGGVVTAGWSSPELHEALDLCLSCKACASDCPTGIDMATFKSEALHQTYKGRLRPLSHYTLGRLPQWLRLAAPLAPLLNLAGRVPPLRRAMTTLMGADHRRSLPTLPRTPFRWSRWSKRRRPAGQGAVGPKALLWVDSFSDAINPDVPRDALDVLFAAGCDVEIAGPGACCGLTLVSTGQLTAAKAKLRKTVDLLLPHVRDGRTVVGIEPSCIATLRSDLVELLPDDPRAAELARSVKTMAEFLTSIGWTPPRAAEKFLVQPHCHHYSVMGYDADQALLEAMGCDVEISAGCCGLAGNFGMEKGHYEVSAKIARDGVLAKASADPDRRILADGFSCRTQVRDLADLDSRHLVQIIAEALRRSKAGQEHRS</sequence>
<protein>
    <submittedName>
        <fullName evidence="11">FAD-binding and (Fe-S)-binding domain-containing protein</fullName>
    </submittedName>
</protein>
<dbReference type="InterPro" id="IPR016164">
    <property type="entry name" value="FAD-linked_Oxase-like_C"/>
</dbReference>
<dbReference type="Gene3D" id="1.10.45.10">
    <property type="entry name" value="Vanillyl-alcohol Oxidase, Chain A, domain 4"/>
    <property type="match status" value="1"/>
</dbReference>
<keyword evidence="6" id="KW-0408">Iron</keyword>
<dbReference type="InterPro" id="IPR016171">
    <property type="entry name" value="Vanillyl_alc_oxidase_C-sub2"/>
</dbReference>
<evidence type="ECO:0000256" key="8">
    <source>
        <dbReference type="SAM" id="MobiDB-lite"/>
    </source>
</evidence>
<organism evidence="11 12">
    <name type="scientific">Streptomyces lanatus</name>
    <dbReference type="NCBI Taxonomy" id="66900"/>
    <lineage>
        <taxon>Bacteria</taxon>
        <taxon>Bacillati</taxon>
        <taxon>Actinomycetota</taxon>
        <taxon>Actinomycetes</taxon>
        <taxon>Kitasatosporales</taxon>
        <taxon>Streptomycetaceae</taxon>
        <taxon>Streptomyces</taxon>
    </lineage>
</organism>
<dbReference type="Proteomes" id="UP001486207">
    <property type="component" value="Unassembled WGS sequence"/>
</dbReference>
<dbReference type="InterPro" id="IPR004017">
    <property type="entry name" value="Cys_rich_dom"/>
</dbReference>
<dbReference type="SUPFAM" id="SSF56176">
    <property type="entry name" value="FAD-binding/transporter-associated domain-like"/>
    <property type="match status" value="1"/>
</dbReference>
<proteinExistence type="predicted"/>
<dbReference type="Pfam" id="PF02754">
    <property type="entry name" value="CCG"/>
    <property type="match status" value="2"/>
</dbReference>
<evidence type="ECO:0000313" key="11">
    <source>
        <dbReference type="EMBL" id="MER7379944.1"/>
    </source>
</evidence>
<dbReference type="InterPro" id="IPR036318">
    <property type="entry name" value="FAD-bd_PCMH-like_sf"/>
</dbReference>
<dbReference type="InterPro" id="IPR006094">
    <property type="entry name" value="Oxid_FAD_bind_N"/>
</dbReference>
<keyword evidence="5" id="KW-0560">Oxidoreductase</keyword>
<dbReference type="Pfam" id="PF02913">
    <property type="entry name" value="FAD-oxidase_C"/>
    <property type="match status" value="1"/>
</dbReference>
<dbReference type="EMBL" id="JBEPFB010000044">
    <property type="protein sequence ID" value="MER7379944.1"/>
    <property type="molecule type" value="Genomic_DNA"/>
</dbReference>